<keyword evidence="9" id="KW-1185">Reference proteome</keyword>
<evidence type="ECO:0000256" key="2">
    <source>
        <dbReference type="ARBA" id="ARBA00022771"/>
    </source>
</evidence>
<evidence type="ECO:0000256" key="1">
    <source>
        <dbReference type="ARBA" id="ARBA00022723"/>
    </source>
</evidence>
<sequence>DFSCPVCCDIFSEPLLLACSHSICKRCLHTFWQQRGVLECPICRTVSSSSEPPLNIVLHNMCEAVLRERNRRMSVEMEGLCSIHRESLSLFCVKDQRPLCIKCKNSRLHSRHTVCSIQEASQDLKQVLQMKLKPLTEKIKIYEDFKQSCVNTSVHIKKQSQSTETLIRREFAKLHQFLWDEEKTRIAALKDEEEQRSQEMKKKIDKTTIQISSILDTISVIEKQIHGEDLPFLLHYNSSLERTQAKLENPEKLSGVLINVAKHLSNLSFQVSEKMHNFVQYNYSTQKRRHRCLPVSTSNNMDYRPSLTEDDFSCPVCCDIFSDPLLLACSHSICKRCLHTFWQQRGVLECPICRTVSSSSEPPLNIVLHNMCEAVLRERNRRMSVEMEGLCSIHRESLSLFCVKDQRPLCIKCKNSRLHSRHTVCSIQEASQDLKSALQMKLKTLLEKIKIYEDFKQSCINTGNHIKKQSQTTETLIRSEFQKFHQFLWDEEEARIAALKKDEEQKSQIMKTKIDKITIQISSVLDTIKGVEKQIQGDDLSFLLVKLVSATISKLENPEKLSGVLINVANHLSNLMFQVSGKMQSLVQYTPVVFDPNTAHAGLMVSDDLITVEYKGELQLLPNNSERFEGYISVIGSEGLNSGAPYWDVEVGDNTAWAVGIISESVYEHRENLSRFGLWYVGFCNGKYGKGYAPEILTLLRVSDKIERIRVQVDFNKGKVIFTDSDRNICLHIFKQSFRERVFPY</sequence>
<dbReference type="GO" id="GO:0008270">
    <property type="term" value="F:zinc ion binding"/>
    <property type="evidence" value="ECO:0007669"/>
    <property type="project" value="UniProtKB-KW"/>
</dbReference>
<dbReference type="InterPro" id="IPR001841">
    <property type="entry name" value="Znf_RING"/>
</dbReference>
<dbReference type="PROSITE" id="PS50119">
    <property type="entry name" value="ZF_BBOX"/>
    <property type="match status" value="2"/>
</dbReference>
<dbReference type="SUPFAM" id="SSF57850">
    <property type="entry name" value="RING/U-box"/>
    <property type="match status" value="2"/>
</dbReference>
<reference evidence="8" key="1">
    <citation type="submission" date="2018-07" db="EMBL/GenBank/DDBJ databases">
        <title>Comparative genomics of catfishes provides insights into carnivory and benthic adaptation.</title>
        <authorList>
            <person name="Zhang Y."/>
            <person name="Wang D."/>
            <person name="Peng Z."/>
            <person name="Zheng S."/>
            <person name="Shao F."/>
            <person name="Tao W."/>
        </authorList>
    </citation>
    <scope>NUCLEOTIDE SEQUENCE</scope>
    <source>
        <strain evidence="8">Chongqing</strain>
    </source>
</reference>
<dbReference type="AlphaFoldDB" id="A0AAD5FNR0"/>
<dbReference type="SUPFAM" id="SSF49899">
    <property type="entry name" value="Concanavalin A-like lectins/glucanases"/>
    <property type="match status" value="1"/>
</dbReference>
<evidence type="ECO:0000259" key="6">
    <source>
        <dbReference type="PROSITE" id="PS50119"/>
    </source>
</evidence>
<dbReference type="Gene3D" id="3.30.40.10">
    <property type="entry name" value="Zinc/RING finger domain, C3HC4 (zinc finger)"/>
    <property type="match status" value="2"/>
</dbReference>
<dbReference type="InterPro" id="IPR003879">
    <property type="entry name" value="Butyrophylin_SPRY"/>
</dbReference>
<dbReference type="Pfam" id="PF00643">
    <property type="entry name" value="zf-B_box"/>
    <property type="match status" value="2"/>
</dbReference>
<dbReference type="Gene3D" id="2.60.120.920">
    <property type="match status" value="1"/>
</dbReference>
<feature type="domain" description="B box-type" evidence="6">
    <location>
        <begin position="386"/>
        <end position="427"/>
    </location>
</feature>
<dbReference type="PROSITE" id="PS50089">
    <property type="entry name" value="ZF_RING_2"/>
    <property type="match status" value="2"/>
</dbReference>
<dbReference type="SMART" id="SM00336">
    <property type="entry name" value="BBOX"/>
    <property type="match status" value="2"/>
</dbReference>
<feature type="non-terminal residue" evidence="8">
    <location>
        <position position="1"/>
    </location>
</feature>
<comment type="caution">
    <text evidence="8">The sequence shown here is derived from an EMBL/GenBank/DDBJ whole genome shotgun (WGS) entry which is preliminary data.</text>
</comment>
<dbReference type="PROSITE" id="PS50188">
    <property type="entry name" value="B302_SPRY"/>
    <property type="match status" value="1"/>
</dbReference>
<dbReference type="Pfam" id="PF13445">
    <property type="entry name" value="zf-RING_UBOX"/>
    <property type="match status" value="2"/>
</dbReference>
<gene>
    <name evidence="8" type="ORF">C0J50_16496</name>
</gene>
<dbReference type="InterPro" id="IPR000315">
    <property type="entry name" value="Znf_B-box"/>
</dbReference>
<name>A0AAD5FNR0_SILAS</name>
<keyword evidence="2 4" id="KW-0863">Zinc-finger</keyword>
<feature type="domain" description="B30.2/SPRY" evidence="7">
    <location>
        <begin position="572"/>
        <end position="745"/>
    </location>
</feature>
<dbReference type="PROSITE" id="PS00518">
    <property type="entry name" value="ZF_RING_1"/>
    <property type="match status" value="2"/>
</dbReference>
<dbReference type="InterPro" id="IPR027370">
    <property type="entry name" value="Znf-RING_euk"/>
</dbReference>
<keyword evidence="1" id="KW-0479">Metal-binding</keyword>
<dbReference type="InterPro" id="IPR017907">
    <property type="entry name" value="Znf_RING_CS"/>
</dbReference>
<dbReference type="SMART" id="SM00589">
    <property type="entry name" value="PRY"/>
    <property type="match status" value="1"/>
</dbReference>
<dbReference type="InterPro" id="IPR050143">
    <property type="entry name" value="TRIM/RBCC"/>
</dbReference>
<dbReference type="Proteomes" id="UP001205998">
    <property type="component" value="Unassembled WGS sequence"/>
</dbReference>
<dbReference type="InterPro" id="IPR043136">
    <property type="entry name" value="B30.2/SPRY_sf"/>
</dbReference>
<evidence type="ECO:0000259" key="7">
    <source>
        <dbReference type="PROSITE" id="PS50188"/>
    </source>
</evidence>
<evidence type="ECO:0000313" key="8">
    <source>
        <dbReference type="EMBL" id="KAI5623815.1"/>
    </source>
</evidence>
<protein>
    <recommendedName>
        <fullName evidence="10">Tripartite motif-containing protein 35</fullName>
    </recommendedName>
</protein>
<feature type="domain" description="RING-type" evidence="5">
    <location>
        <begin position="314"/>
        <end position="354"/>
    </location>
</feature>
<dbReference type="InterPro" id="IPR013083">
    <property type="entry name" value="Znf_RING/FYVE/PHD"/>
</dbReference>
<dbReference type="Pfam" id="PF13765">
    <property type="entry name" value="PRY"/>
    <property type="match status" value="1"/>
</dbReference>
<evidence type="ECO:0000259" key="5">
    <source>
        <dbReference type="PROSITE" id="PS50089"/>
    </source>
</evidence>
<accession>A0AAD5FNR0</accession>
<dbReference type="PRINTS" id="PR01407">
    <property type="entry name" value="BUTYPHLNCDUF"/>
</dbReference>
<dbReference type="InterPro" id="IPR001870">
    <property type="entry name" value="B30.2/SPRY"/>
</dbReference>
<dbReference type="InterPro" id="IPR003877">
    <property type="entry name" value="SPRY_dom"/>
</dbReference>
<dbReference type="InterPro" id="IPR013320">
    <property type="entry name" value="ConA-like_dom_sf"/>
</dbReference>
<dbReference type="PANTHER" id="PTHR24103">
    <property type="entry name" value="E3 UBIQUITIN-PROTEIN LIGASE TRIM"/>
    <property type="match status" value="1"/>
</dbReference>
<organism evidence="8 9">
    <name type="scientific">Silurus asotus</name>
    <name type="common">Amur catfish</name>
    <name type="synonym">Parasilurus asotus</name>
    <dbReference type="NCBI Taxonomy" id="30991"/>
    <lineage>
        <taxon>Eukaryota</taxon>
        <taxon>Metazoa</taxon>
        <taxon>Chordata</taxon>
        <taxon>Craniata</taxon>
        <taxon>Vertebrata</taxon>
        <taxon>Euteleostomi</taxon>
        <taxon>Actinopterygii</taxon>
        <taxon>Neopterygii</taxon>
        <taxon>Teleostei</taxon>
        <taxon>Ostariophysi</taxon>
        <taxon>Siluriformes</taxon>
        <taxon>Siluridae</taxon>
        <taxon>Silurus</taxon>
    </lineage>
</organism>
<feature type="domain" description="RING-type" evidence="5">
    <location>
        <begin position="4"/>
        <end position="44"/>
    </location>
</feature>
<feature type="non-terminal residue" evidence="8">
    <location>
        <position position="745"/>
    </location>
</feature>
<dbReference type="Gene3D" id="3.30.160.60">
    <property type="entry name" value="Classic Zinc Finger"/>
    <property type="match status" value="2"/>
</dbReference>
<proteinExistence type="predicted"/>
<keyword evidence="3" id="KW-0862">Zinc</keyword>
<dbReference type="InterPro" id="IPR006574">
    <property type="entry name" value="PRY"/>
</dbReference>
<evidence type="ECO:0008006" key="10">
    <source>
        <dbReference type="Google" id="ProtNLM"/>
    </source>
</evidence>
<evidence type="ECO:0000313" key="9">
    <source>
        <dbReference type="Proteomes" id="UP001205998"/>
    </source>
</evidence>
<dbReference type="SMART" id="SM00184">
    <property type="entry name" value="RING"/>
    <property type="match status" value="2"/>
</dbReference>
<dbReference type="Pfam" id="PF00622">
    <property type="entry name" value="SPRY"/>
    <property type="match status" value="1"/>
</dbReference>
<dbReference type="SUPFAM" id="SSF57845">
    <property type="entry name" value="B-box zinc-binding domain"/>
    <property type="match status" value="2"/>
</dbReference>
<dbReference type="EMBL" id="MU551596">
    <property type="protein sequence ID" value="KAI5623815.1"/>
    <property type="molecule type" value="Genomic_DNA"/>
</dbReference>
<feature type="domain" description="B box-type" evidence="6">
    <location>
        <begin position="76"/>
        <end position="117"/>
    </location>
</feature>
<evidence type="ECO:0000256" key="3">
    <source>
        <dbReference type="ARBA" id="ARBA00022833"/>
    </source>
</evidence>
<evidence type="ECO:0000256" key="4">
    <source>
        <dbReference type="PROSITE-ProRule" id="PRU00024"/>
    </source>
</evidence>